<protein>
    <recommendedName>
        <fullName evidence="3">Cytoplasmic protein</fullName>
    </recommendedName>
</protein>
<evidence type="ECO:0000313" key="2">
    <source>
        <dbReference type="Proteomes" id="UP000051804"/>
    </source>
</evidence>
<gene>
    <name evidence="1" type="ORF">FD02_GL001350</name>
</gene>
<dbReference type="Pfam" id="PF14189">
    <property type="entry name" value="DUF4312"/>
    <property type="match status" value="1"/>
</dbReference>
<organism evidence="1 2">
    <name type="scientific">Lacticaseibacillus nasuensis JCM 17158</name>
    <dbReference type="NCBI Taxonomy" id="1291734"/>
    <lineage>
        <taxon>Bacteria</taxon>
        <taxon>Bacillati</taxon>
        <taxon>Bacillota</taxon>
        <taxon>Bacilli</taxon>
        <taxon>Lactobacillales</taxon>
        <taxon>Lactobacillaceae</taxon>
        <taxon>Lacticaseibacillus</taxon>
    </lineage>
</organism>
<dbReference type="Proteomes" id="UP000051804">
    <property type="component" value="Unassembled WGS sequence"/>
</dbReference>
<dbReference type="EMBL" id="AZDJ01000016">
    <property type="protein sequence ID" value="KRK72930.1"/>
    <property type="molecule type" value="Genomic_DNA"/>
</dbReference>
<proteinExistence type="predicted"/>
<reference evidence="1 2" key="1">
    <citation type="journal article" date="2015" name="Genome Announc.">
        <title>Expanding the biotechnology potential of lactobacilli through comparative genomics of 213 strains and associated genera.</title>
        <authorList>
            <person name="Sun Z."/>
            <person name="Harris H.M."/>
            <person name="McCann A."/>
            <person name="Guo C."/>
            <person name="Argimon S."/>
            <person name="Zhang W."/>
            <person name="Yang X."/>
            <person name="Jeffery I.B."/>
            <person name="Cooney J.C."/>
            <person name="Kagawa T.F."/>
            <person name="Liu W."/>
            <person name="Song Y."/>
            <person name="Salvetti E."/>
            <person name="Wrobel A."/>
            <person name="Rasinkangas P."/>
            <person name="Parkhill J."/>
            <person name="Rea M.C."/>
            <person name="O'Sullivan O."/>
            <person name="Ritari J."/>
            <person name="Douillard F.P."/>
            <person name="Paul Ross R."/>
            <person name="Yang R."/>
            <person name="Briner A.E."/>
            <person name="Felis G.E."/>
            <person name="de Vos W.M."/>
            <person name="Barrangou R."/>
            <person name="Klaenhammer T.R."/>
            <person name="Caufield P.W."/>
            <person name="Cui Y."/>
            <person name="Zhang H."/>
            <person name="O'Toole P.W."/>
        </authorList>
    </citation>
    <scope>NUCLEOTIDE SEQUENCE [LARGE SCALE GENOMIC DNA]</scope>
    <source>
        <strain evidence="1 2">JCM 17158</strain>
    </source>
</reference>
<evidence type="ECO:0008006" key="3">
    <source>
        <dbReference type="Google" id="ProtNLM"/>
    </source>
</evidence>
<dbReference type="AlphaFoldDB" id="A0A0R1JYS5"/>
<dbReference type="InterPro" id="IPR020037">
    <property type="entry name" value="DUF4312"/>
</dbReference>
<dbReference type="PATRIC" id="fig|1291734.4.peg.1389"/>
<dbReference type="NCBIfam" id="TIGR03578">
    <property type="entry name" value="EF_0831"/>
    <property type="match status" value="1"/>
</dbReference>
<comment type="caution">
    <text evidence="1">The sequence shown here is derived from an EMBL/GenBank/DDBJ whole genome shotgun (WGS) entry which is preliminary data.</text>
</comment>
<accession>A0A0R1JYS5</accession>
<dbReference type="STRING" id="1291734.FD02_GL001350"/>
<sequence length="136" mass="15225">MAVTDSPYEGGKVKMDAIQADRQQAVVVTGTGATKQQAFASALATVQRQLIAEETETILRIEPLAITPLALTEERYVEKFLFFFFKRQRVTYRVRLQVTVAITAVDLAPLTFTVHQLPSPDAIAWPRLKWFSKGAK</sequence>
<evidence type="ECO:0000313" key="1">
    <source>
        <dbReference type="EMBL" id="KRK72930.1"/>
    </source>
</evidence>
<keyword evidence="2" id="KW-1185">Reference proteome</keyword>
<name>A0A0R1JYS5_9LACO</name>